<comment type="caution">
    <text evidence="2">The sequence shown here is derived from an EMBL/GenBank/DDBJ whole genome shotgun (WGS) entry which is preliminary data.</text>
</comment>
<keyword evidence="3" id="KW-1185">Reference proteome</keyword>
<dbReference type="AlphaFoldDB" id="A0A4R0R295"/>
<keyword evidence="1" id="KW-1133">Transmembrane helix</keyword>
<evidence type="ECO:0000313" key="3">
    <source>
        <dbReference type="Proteomes" id="UP000292702"/>
    </source>
</evidence>
<reference evidence="2 3" key="1">
    <citation type="submission" date="2018-11" db="EMBL/GenBank/DDBJ databases">
        <title>Genome assembly of Steccherinum ochraceum LE-BIN_3174, the white-rot fungus of the Steccherinaceae family (The Residual Polyporoid clade, Polyporales, Basidiomycota).</title>
        <authorList>
            <person name="Fedorova T.V."/>
            <person name="Glazunova O.A."/>
            <person name="Landesman E.O."/>
            <person name="Moiseenko K.V."/>
            <person name="Psurtseva N.V."/>
            <person name="Savinova O.S."/>
            <person name="Shakhova N.V."/>
            <person name="Tyazhelova T.V."/>
            <person name="Vasina D.V."/>
        </authorList>
    </citation>
    <scope>NUCLEOTIDE SEQUENCE [LARGE SCALE GENOMIC DNA]</scope>
    <source>
        <strain evidence="2 3">LE-BIN_3174</strain>
    </source>
</reference>
<keyword evidence="1" id="KW-0472">Membrane</keyword>
<dbReference type="EMBL" id="RWJN01000729">
    <property type="protein sequence ID" value="TCD59823.1"/>
    <property type="molecule type" value="Genomic_DNA"/>
</dbReference>
<accession>A0A4R0R295</accession>
<gene>
    <name evidence="2" type="ORF">EIP91_011352</name>
</gene>
<feature type="transmembrane region" description="Helical" evidence="1">
    <location>
        <begin position="7"/>
        <end position="29"/>
    </location>
</feature>
<evidence type="ECO:0000313" key="2">
    <source>
        <dbReference type="EMBL" id="TCD59823.1"/>
    </source>
</evidence>
<organism evidence="2 3">
    <name type="scientific">Steccherinum ochraceum</name>
    <dbReference type="NCBI Taxonomy" id="92696"/>
    <lineage>
        <taxon>Eukaryota</taxon>
        <taxon>Fungi</taxon>
        <taxon>Dikarya</taxon>
        <taxon>Basidiomycota</taxon>
        <taxon>Agaricomycotina</taxon>
        <taxon>Agaricomycetes</taxon>
        <taxon>Polyporales</taxon>
        <taxon>Steccherinaceae</taxon>
        <taxon>Steccherinum</taxon>
    </lineage>
</organism>
<keyword evidence="1" id="KW-0812">Transmembrane</keyword>
<name>A0A4R0R295_9APHY</name>
<sequence>MLEIAFVCVFILAAPFLAILSIFIFLFIWPTQVIDIDDVVDIGSYFYFERDGVRLPFPFRSVCWWFTLFLRTAALLSWSLPVTYVLAAHGLEPVETLHLFSPEWRTVVRLMPLSMRIFLAVCLHSYRASLVWRGLSRFTEDVRGLLNFTERKYRRLRRTRRQIEHHIFGEDTQDLSYRLPAGSTALIHTFGHPRRLTVVLQGWCQEFATTRSPVAHSAQILSALFDGTLKFDGYSLDWKVLYSAEDKFKASVRLSLRRCGFARFLDWKEDKRVFTPGRYLSLCPDGTLAAVQTLDGVPPRLLSSVLKSLVFSLEPRASVILDFSALGPTVPSSSILYSDLLLAAALALTSHGFIRNRLLDDDEAAKTISTIYCQSVCSLYDCTLPLFVSAERVMHDLRQLKAPGVEFALRETSAEHVEVLEERLWVLERSLPPRRPVRDKYEGRDLVLGSIEDRRELFLSMLMVEIVKRGLLTRWEVVLTRSRDV</sequence>
<proteinExistence type="predicted"/>
<evidence type="ECO:0000256" key="1">
    <source>
        <dbReference type="SAM" id="Phobius"/>
    </source>
</evidence>
<dbReference type="Proteomes" id="UP000292702">
    <property type="component" value="Unassembled WGS sequence"/>
</dbReference>
<protein>
    <submittedName>
        <fullName evidence="2">Uncharacterized protein</fullName>
    </submittedName>
</protein>